<dbReference type="Proteomes" id="UP001172386">
    <property type="component" value="Unassembled WGS sequence"/>
</dbReference>
<accession>A0ACC3A0G4</accession>
<gene>
    <name evidence="1" type="ORF">H2198_007352</name>
</gene>
<dbReference type="EMBL" id="JAPDRQ010000153">
    <property type="protein sequence ID" value="KAJ9653456.1"/>
    <property type="molecule type" value="Genomic_DNA"/>
</dbReference>
<evidence type="ECO:0000313" key="1">
    <source>
        <dbReference type="EMBL" id="KAJ9653456.1"/>
    </source>
</evidence>
<sequence>MELPLLPCSFEDVPSYLEKAPSHSSVAEFVEPFKVYESKLRQIYAQEPTHDAVSKNHLVPVFQDGTANLTIKARDLEAEKDVEKEKYLLEIPEKKRRKNGSSATTTTLRDFKKNFNLFSEQSLSELKWDNVVAAGSSVVTALLPVDAPHNESKRALRSYYHEQLAPASDVDLFIYGLNEEQAIEKMKQIEASVRDAILSETTVVRTKNAVTIVSEYPVRHVQIVLRLYKSVSEILTGFDVDCACLAYDGEQVWAAPRALAAFTTQINSIDLTRRSPSYENRLSKYAHRGFEVYWPLLDRTRIDPTIFERAFTRVLGLARLLVLEKLPHPQDRDEYSAKRRAERGRPELPWNARFRHQLQGNIKDTQPDDVAEWVQEDEVSSYHTFTIPWGPRYTPKKIERLLYSKDLLLNAEWNKSKNREVNLHRHPAFFGRAEDIIQDCCGYCPKPVTDEDLAAWEEESKIFISGHITFLQDDPGRQQIGSFHPLTDDDWTDMAYIGNTTRLCQAIVDQDMEGVLDWLTGEEADVTKRDHTGRTPLQLAVMCSSEEIVQTLIDRGARINARLYNGLTALHLAAHRGNIAMVKALLDKSAENEAEEERKEEKRKEARRTIAEVKDTAIDDVEMTQDEQDDDEKDDNDSVDLMDTDSESNDSMTEGSFIKVKDENVPDPEDDKDDPDVYDVDVLAWDSPVSPLHLAIMAGHQDVIRILIDSYGADVLLPVKLMTNSIPRAPRAAILTLLLPLKLPLKRANKTVRLLLQKGASPLQADTNEITALHYVVAKAKVDILRAFRETNEEGTAKAINHLVVKPQWSGADVDSPLLSAIRSGSPQIVDEALSMGANPVIDCEPFARAFNAKKDQRHHDPDEMNTLFLKYVEQPIIQAAKQECMIDIVMKLTTLGADVNTLSAKSWQLVKDSSYRYNTEDKCLLDLVRDRRIKLENYSNEKSKHKEKKLLRPEPLESDDYYLQGLREGTYQYWSASMDLVRAKFIQNERARKYQHDYEIAKEAQPEPGEDEKKSAAASMAKRFEDVEKFLIEKGAKTFYELYPELKENHKTKSSKTSDSANQNDSESAYKTEFKFHVSDMTPSKHSRYVKLFEAAFAGDIEVVKDLCLVSNESTTPLQIAVNDNNGFNCFSLAILRGHQKLATTVLDIAAAQYEDKKETKQMKYSLHNEGVDDETDSDNDSTEGDYPKFYKQLVDEKFTIDDVDALAKDVKSRVKPLDMVNENCELWRLMKIDREQALRKLRIEKTFNPSPYVYWRDQKKPWAKFKACVTEESTRTTSSLWKYAIVTDNLQLLRYLFEMEVKYSMAPRDELLEYLKNMTQFLELAMCLGHVDLVGLIIAQRGTLLPLDHLAERSGIVIEEKPKYYQGLSVYGTKRNDWAREDRNASQKTPADSGSPLLNAVLCGPLDVIDYFMSDTPMRKYQEFAKTFEKDKRLRALAKGKGGVPAALRLWRNTRTNLMLHIAVMSWPAGQSVRLQYLLDKVPAEYLEVRSSSGDTPLQLALKLGNYPAFEILLAAGANQRTKDRKGQNLLHTIYNDAQTDRVALFKKIISMLDQSIVSDLLLERCSGTEPGSLTPFALYLNQRGWDHKDSFNLLDAMLELSGGKDLLVMDGAGDFPLHVEVRNNNMVKAKYFGKKRPDLLLQENATGMTPIEVAETRYFQSRMDNVPNVDSSARDNSILDKPAKDFVVEDEQMEEAGSDDDLEDEDDNLPTTHPIYASLVRIARKNPQARRLVSVLEANEVARRLAAQQHRKNAENRRREAQGLKSRWNRYYSRYDENASEVDQETDEQGKTSNDEVSKWYGQAAGWVRCVPWETHMEDTPESLEQALQKWRDFAEGKIEVLKCCEIADEKDRYKRKGHKKLTNQIADDNDV</sequence>
<evidence type="ECO:0000313" key="2">
    <source>
        <dbReference type="Proteomes" id="UP001172386"/>
    </source>
</evidence>
<protein>
    <submittedName>
        <fullName evidence="1">Uncharacterized protein</fullName>
    </submittedName>
</protein>
<reference evidence="1" key="1">
    <citation type="submission" date="2022-10" db="EMBL/GenBank/DDBJ databases">
        <title>Culturing micro-colonial fungi from biological soil crusts in the Mojave desert and describing Neophaeococcomyces mojavensis, and introducing the new genera and species Taxawa tesnikishii.</title>
        <authorList>
            <person name="Kurbessoian T."/>
            <person name="Stajich J.E."/>
        </authorList>
    </citation>
    <scope>NUCLEOTIDE SEQUENCE</scope>
    <source>
        <strain evidence="1">JES_112</strain>
    </source>
</reference>
<keyword evidence="2" id="KW-1185">Reference proteome</keyword>
<name>A0ACC3A0G4_9EURO</name>
<comment type="caution">
    <text evidence="1">The sequence shown here is derived from an EMBL/GenBank/DDBJ whole genome shotgun (WGS) entry which is preliminary data.</text>
</comment>
<organism evidence="1 2">
    <name type="scientific">Neophaeococcomyces mojaviensis</name>
    <dbReference type="NCBI Taxonomy" id="3383035"/>
    <lineage>
        <taxon>Eukaryota</taxon>
        <taxon>Fungi</taxon>
        <taxon>Dikarya</taxon>
        <taxon>Ascomycota</taxon>
        <taxon>Pezizomycotina</taxon>
        <taxon>Eurotiomycetes</taxon>
        <taxon>Chaetothyriomycetidae</taxon>
        <taxon>Chaetothyriales</taxon>
        <taxon>Chaetothyriales incertae sedis</taxon>
        <taxon>Neophaeococcomyces</taxon>
    </lineage>
</organism>
<proteinExistence type="predicted"/>